<dbReference type="AlphaFoldDB" id="M4B3K1"/>
<dbReference type="SUPFAM" id="SSF46785">
    <property type="entry name" value="Winged helix' DNA-binding domain"/>
    <property type="match status" value="1"/>
</dbReference>
<dbReference type="VEuPathDB" id="FungiDB:HpaG800850"/>
<dbReference type="GO" id="GO:0008541">
    <property type="term" value="C:proteasome regulatory particle, lid subcomplex"/>
    <property type="evidence" value="ECO:0007669"/>
    <property type="project" value="TreeGrafter"/>
</dbReference>
<keyword evidence="2" id="KW-0647">Proteasome</keyword>
<dbReference type="PANTHER" id="PTHR10855:SF1">
    <property type="entry name" value="26S PROTEASOME NON-ATPASE REGULATORY SUBUNIT 12"/>
    <property type="match status" value="1"/>
</dbReference>
<dbReference type="FunCoup" id="M4B3K1">
    <property type="interactions" value="686"/>
</dbReference>
<sequence length="467" mass="53500">MTFRDNILNPRGTRHFIRYIPPIIEDSTTAMSTDEIGKKADLGPEYQRVLPQAQAVAASGEVERACEMLLTLEKQARLANDVATLKEAVDAILTLCAQHKRWDLLRDHVTLLSKRRAQKSSAVTVMVQRTMSYLADAPSDAVKMELIHALRTVAEGKIFLEKERATLTQMLSKMKEAQGEIDQAATILQEVHVETYGAMTKLEKTEFILEQVRLTLAKKDFVRANILAKKILRRTLEEPGFEACKLKFYHLMIEYDTHENDTLELCRHWMAILNTDTVKQKDDLWQQALEHATIFVVLSAYSNLQNDLLYKLASEKLTEKIPDFAAMLKKFTTKEIIGFPMEQDQVLKEHPVFKHSERGAEWWKTLHTRVVEYNIRVVAEHFDRIRLPHLANMIGLTEDLTESSISTLVSSGSVYAKIDRPAKLVSFHRPLSPEEQLSNWSADITQLLRLVETTCHLVNKENMIHKI</sequence>
<dbReference type="PANTHER" id="PTHR10855">
    <property type="entry name" value="26S PROTEASOME NON-ATPASE REGULATORY SUBUNIT 12/COP9 SIGNALOSOME COMPLEX SUBUNIT 4"/>
    <property type="match status" value="1"/>
</dbReference>
<dbReference type="Proteomes" id="UP000011713">
    <property type="component" value="Unassembled WGS sequence"/>
</dbReference>
<evidence type="ECO:0000313" key="4">
    <source>
        <dbReference type="EnsemblProtists" id="HpaP800850"/>
    </source>
</evidence>
<feature type="domain" description="PCI" evidence="3">
    <location>
        <begin position="264"/>
        <end position="432"/>
    </location>
</feature>
<dbReference type="InterPro" id="IPR036390">
    <property type="entry name" value="WH_DNA-bd_sf"/>
</dbReference>
<organism evidence="4 5">
    <name type="scientific">Hyaloperonospora arabidopsidis (strain Emoy2)</name>
    <name type="common">Downy mildew agent</name>
    <name type="synonym">Peronospora arabidopsidis</name>
    <dbReference type="NCBI Taxonomy" id="559515"/>
    <lineage>
        <taxon>Eukaryota</taxon>
        <taxon>Sar</taxon>
        <taxon>Stramenopiles</taxon>
        <taxon>Oomycota</taxon>
        <taxon>Peronosporomycetes</taxon>
        <taxon>Peronosporales</taxon>
        <taxon>Peronosporaceae</taxon>
        <taxon>Hyaloperonospora</taxon>
    </lineage>
</organism>
<dbReference type="Pfam" id="PF18098">
    <property type="entry name" value="RPN5_C"/>
    <property type="match status" value="1"/>
</dbReference>
<evidence type="ECO:0000313" key="5">
    <source>
        <dbReference type="Proteomes" id="UP000011713"/>
    </source>
</evidence>
<dbReference type="SMART" id="SM00088">
    <property type="entry name" value="PINT"/>
    <property type="match status" value="1"/>
</dbReference>
<evidence type="ECO:0000256" key="1">
    <source>
        <dbReference type="ARBA" id="ARBA00006397"/>
    </source>
</evidence>
<evidence type="ECO:0000259" key="3">
    <source>
        <dbReference type="PROSITE" id="PS50250"/>
    </source>
</evidence>
<reference evidence="5" key="1">
    <citation type="journal article" date="2010" name="Science">
        <title>Signatures of adaptation to obligate biotrophy in the Hyaloperonospora arabidopsidis genome.</title>
        <authorList>
            <person name="Baxter L."/>
            <person name="Tripathy S."/>
            <person name="Ishaque N."/>
            <person name="Boot N."/>
            <person name="Cabral A."/>
            <person name="Kemen E."/>
            <person name="Thines M."/>
            <person name="Ah-Fong A."/>
            <person name="Anderson R."/>
            <person name="Badejoko W."/>
            <person name="Bittner-Eddy P."/>
            <person name="Boore J.L."/>
            <person name="Chibucos M.C."/>
            <person name="Coates M."/>
            <person name="Dehal P."/>
            <person name="Delehaunty K."/>
            <person name="Dong S."/>
            <person name="Downton P."/>
            <person name="Dumas B."/>
            <person name="Fabro G."/>
            <person name="Fronick C."/>
            <person name="Fuerstenberg S.I."/>
            <person name="Fulton L."/>
            <person name="Gaulin E."/>
            <person name="Govers F."/>
            <person name="Hughes L."/>
            <person name="Humphray S."/>
            <person name="Jiang R.H."/>
            <person name="Judelson H."/>
            <person name="Kamoun S."/>
            <person name="Kyung K."/>
            <person name="Meijer H."/>
            <person name="Minx P."/>
            <person name="Morris P."/>
            <person name="Nelson J."/>
            <person name="Phuntumart V."/>
            <person name="Qutob D."/>
            <person name="Rehmany A."/>
            <person name="Rougon-Cardoso A."/>
            <person name="Ryden P."/>
            <person name="Torto-Alalibo T."/>
            <person name="Studholme D."/>
            <person name="Wang Y."/>
            <person name="Win J."/>
            <person name="Wood J."/>
            <person name="Clifton S.W."/>
            <person name="Rogers J."/>
            <person name="Van den Ackerveken G."/>
            <person name="Jones J.D."/>
            <person name="McDowell J.M."/>
            <person name="Beynon J."/>
            <person name="Tyler B.M."/>
        </authorList>
    </citation>
    <scope>NUCLEOTIDE SEQUENCE [LARGE SCALE GENOMIC DNA]</scope>
    <source>
        <strain evidence="5">Emoy2</strain>
    </source>
</reference>
<dbReference type="InParanoid" id="M4B3K1"/>
<dbReference type="EnsemblProtists" id="HpaT800850">
    <property type="protein sequence ID" value="HpaP800850"/>
    <property type="gene ID" value="HpaG800850"/>
</dbReference>
<name>M4B3K1_HYAAE</name>
<dbReference type="EMBL" id="JH598179">
    <property type="status" value="NOT_ANNOTATED_CDS"/>
    <property type="molecule type" value="Genomic_DNA"/>
</dbReference>
<protein>
    <recommendedName>
        <fullName evidence="3">PCI domain-containing protein</fullName>
    </recommendedName>
</protein>
<dbReference type="GO" id="GO:0005737">
    <property type="term" value="C:cytoplasm"/>
    <property type="evidence" value="ECO:0007669"/>
    <property type="project" value="TreeGrafter"/>
</dbReference>
<dbReference type="InterPro" id="IPR040896">
    <property type="entry name" value="RPN5_C"/>
</dbReference>
<dbReference type="eggNOG" id="KOG1498">
    <property type="taxonomic scope" value="Eukaryota"/>
</dbReference>
<dbReference type="Gene3D" id="1.10.10.10">
    <property type="entry name" value="Winged helix-like DNA-binding domain superfamily/Winged helix DNA-binding domain"/>
    <property type="match status" value="1"/>
</dbReference>
<dbReference type="InterPro" id="IPR000717">
    <property type="entry name" value="PCI_dom"/>
</dbReference>
<dbReference type="InterPro" id="IPR036388">
    <property type="entry name" value="WH-like_DNA-bd_sf"/>
</dbReference>
<dbReference type="HOGENOM" id="CLU_033860_2_0_1"/>
<dbReference type="FunFam" id="1.10.10.10:FF:000070">
    <property type="entry name" value="26S proteasome non-ATPase regulatory subunit 12"/>
    <property type="match status" value="1"/>
</dbReference>
<reference evidence="4" key="2">
    <citation type="submission" date="2015-06" db="UniProtKB">
        <authorList>
            <consortium name="EnsemblProtists"/>
        </authorList>
    </citation>
    <scope>IDENTIFICATION</scope>
    <source>
        <strain evidence="4">Emoy2</strain>
    </source>
</reference>
<proteinExistence type="inferred from homology"/>
<dbReference type="GO" id="GO:0005634">
    <property type="term" value="C:nucleus"/>
    <property type="evidence" value="ECO:0007669"/>
    <property type="project" value="UniProtKB-ARBA"/>
</dbReference>
<comment type="similarity">
    <text evidence="1">Belongs to the proteasome subunit p55 family.</text>
</comment>
<dbReference type="InterPro" id="IPR054559">
    <property type="entry name" value="PSMD12-CSN4-like_N"/>
</dbReference>
<dbReference type="OMA" id="AENEMFK"/>
<accession>M4B3K1</accession>
<dbReference type="STRING" id="559515.M4B3K1"/>
<dbReference type="PROSITE" id="PS50250">
    <property type="entry name" value="PCI"/>
    <property type="match status" value="1"/>
</dbReference>
<dbReference type="Pfam" id="PF01399">
    <property type="entry name" value="PCI"/>
    <property type="match status" value="1"/>
</dbReference>
<dbReference type="Pfam" id="PF22241">
    <property type="entry name" value="PSMD12-CSN4_N"/>
    <property type="match status" value="1"/>
</dbReference>
<dbReference type="InterPro" id="IPR040134">
    <property type="entry name" value="PSMD12/CSN4"/>
</dbReference>
<evidence type="ECO:0000256" key="2">
    <source>
        <dbReference type="ARBA" id="ARBA00022942"/>
    </source>
</evidence>
<keyword evidence="5" id="KW-1185">Reference proteome</keyword>